<dbReference type="SMART" id="SM00701">
    <property type="entry name" value="PGRP"/>
    <property type="match status" value="1"/>
</dbReference>
<dbReference type="CDD" id="cd06583">
    <property type="entry name" value="PGRP"/>
    <property type="match status" value="1"/>
</dbReference>
<feature type="domain" description="Peptidoglycan recognition protein family" evidence="4">
    <location>
        <begin position="288"/>
        <end position="436"/>
    </location>
</feature>
<proteinExistence type="inferred from homology"/>
<feature type="compositionally biased region" description="Pro residues" evidence="2">
    <location>
        <begin position="89"/>
        <end position="98"/>
    </location>
</feature>
<evidence type="ECO:0000256" key="1">
    <source>
        <dbReference type="ARBA" id="ARBA00007553"/>
    </source>
</evidence>
<feature type="region of interest" description="Disordered" evidence="2">
    <location>
        <begin position="145"/>
        <end position="194"/>
    </location>
</feature>
<dbReference type="InterPro" id="IPR015510">
    <property type="entry name" value="PGRP"/>
</dbReference>
<organism evidence="5 6">
    <name type="scientific">Rhodococcus oxybenzonivorans</name>
    <dbReference type="NCBI Taxonomy" id="1990687"/>
    <lineage>
        <taxon>Bacteria</taxon>
        <taxon>Bacillati</taxon>
        <taxon>Actinomycetota</taxon>
        <taxon>Actinomycetes</taxon>
        <taxon>Mycobacteriales</taxon>
        <taxon>Nocardiaceae</taxon>
        <taxon>Rhodococcus</taxon>
    </lineage>
</organism>
<dbReference type="InterPro" id="IPR036505">
    <property type="entry name" value="Amidase/PGRP_sf"/>
</dbReference>
<dbReference type="GO" id="GO:0008745">
    <property type="term" value="F:N-acetylmuramoyl-L-alanine amidase activity"/>
    <property type="evidence" value="ECO:0007669"/>
    <property type="project" value="InterPro"/>
</dbReference>
<geneLocation type="plasmid" evidence="6">
    <name>prb29</name>
</geneLocation>
<feature type="region of interest" description="Disordered" evidence="2">
    <location>
        <begin position="491"/>
        <end position="523"/>
    </location>
</feature>
<dbReference type="PANTHER" id="PTHR11022:SF41">
    <property type="entry name" value="PEPTIDOGLYCAN-RECOGNITION PROTEIN LC-RELATED"/>
    <property type="match status" value="1"/>
</dbReference>
<evidence type="ECO:0000313" key="6">
    <source>
        <dbReference type="Proteomes" id="UP000245711"/>
    </source>
</evidence>
<dbReference type="PANTHER" id="PTHR11022">
    <property type="entry name" value="PEPTIDOGLYCAN RECOGNITION PROTEIN"/>
    <property type="match status" value="1"/>
</dbReference>
<reference evidence="5 6" key="1">
    <citation type="submission" date="2017-05" db="EMBL/GenBank/DDBJ databases">
        <title>Isolation of Rhodococcus sp. S2-17 biodegrading of BP-3.</title>
        <authorList>
            <person name="Lee Y."/>
            <person name="Kim K.H."/>
            <person name="Chun B.H."/>
            <person name="Jung H.S."/>
            <person name="Jeon C.O."/>
        </authorList>
    </citation>
    <scope>NUCLEOTIDE SEQUENCE [LARGE SCALE GENOMIC DNA]</scope>
    <source>
        <strain evidence="5 6">S2-17</strain>
        <plasmid evidence="6">prb29</plasmid>
    </source>
</reference>
<sequence>MPQRRPKFSIVLGAVAAAAVASPFAVYSISSTPVDVRSAHSPSPADTSLQIAEVVLAASPDILLPFEELTGLDLTELLRFGLQNLPIPAEKPLPPQPSGPSTTPSDIAAGATGGALPTPGSAPPQDQAGVTVKELSRDTPFRMVALTSNGRPTPAAEVRAKQPDGSWGPWFSTTQIDTPRKDGSTAPGKQGTEPVYVGKTTTVQVLVPSDQTSVSPAPPSNGGTGAPTPGAEAPITPPPLGYAPASVVKPLAQAHQSSDVTAVLIEPGETPVDNESGDATNLTGPSGPKVISRAQWGADESLRCEEPAYDDFLAGAVVHHTAGSNDYSKEESADIIRGIYAYHAQTLGWCDIGYHVLVDKYGQIFEGRAGGLDKPVQGAHTGGFNENTMGIAMMGDYTNVEPTPEEINSVGQFLGWRLEKAGLDPQGTTTMYSEGTDYTSFPEGAAVDIPVISAHRDLGNTTDPGDMGYAHMDEIRDIAAAYDAAGNESAFQAAAPTGTQPAQTESSPHPNTDPHSATSPTDSRLPALASELVRLTDQSPLARKWQSEGGETGRLGRARSGELTTQNGNRYADFANGAIYTSSNGEAWAVLGAIYNAWESLSAAAGELGLPTSDEYRIPEGLRTDFENGSLVFNEITGIVTKILAVSASSLVSEAAPEAPPAP</sequence>
<dbReference type="SUPFAM" id="SSF55846">
    <property type="entry name" value="N-acetylmuramoyl-L-alanine amidase-like"/>
    <property type="match status" value="1"/>
</dbReference>
<feature type="compositionally biased region" description="Low complexity" evidence="2">
    <location>
        <begin position="491"/>
        <end position="504"/>
    </location>
</feature>
<keyword evidence="5" id="KW-0614">Plasmid</keyword>
<protein>
    <submittedName>
        <fullName evidence="5">Cold-shock protein</fullName>
    </submittedName>
</protein>
<dbReference type="Pfam" id="PF01510">
    <property type="entry name" value="Amidase_2"/>
    <property type="match status" value="1"/>
</dbReference>
<evidence type="ECO:0000256" key="2">
    <source>
        <dbReference type="SAM" id="MobiDB-lite"/>
    </source>
</evidence>
<feature type="region of interest" description="Disordered" evidence="2">
    <location>
        <begin position="88"/>
        <end position="129"/>
    </location>
</feature>
<comment type="similarity">
    <text evidence="1">Belongs to the N-acetylmuramoyl-L-alanine amidase 2 family.</text>
</comment>
<feature type="compositionally biased region" description="Polar residues" evidence="2">
    <location>
        <begin position="505"/>
        <end position="522"/>
    </location>
</feature>
<dbReference type="InterPro" id="IPR002502">
    <property type="entry name" value="Amidase_domain"/>
</dbReference>
<dbReference type="KEGG" id="roz:CBI38_35920"/>
<feature type="region of interest" description="Disordered" evidence="2">
    <location>
        <begin position="210"/>
        <end position="236"/>
    </location>
</feature>
<gene>
    <name evidence="5" type="ORF">CBI38_35920</name>
</gene>
<dbReference type="SMART" id="SM00644">
    <property type="entry name" value="Ami_2"/>
    <property type="match status" value="1"/>
</dbReference>
<evidence type="ECO:0000313" key="5">
    <source>
        <dbReference type="EMBL" id="AWK76800.1"/>
    </source>
</evidence>
<evidence type="ECO:0000259" key="4">
    <source>
        <dbReference type="SMART" id="SM00701"/>
    </source>
</evidence>
<feature type="region of interest" description="Disordered" evidence="2">
    <location>
        <begin position="538"/>
        <end position="564"/>
    </location>
</feature>
<dbReference type="OrthoDB" id="514320at2"/>
<evidence type="ECO:0000259" key="3">
    <source>
        <dbReference type="SMART" id="SM00644"/>
    </source>
</evidence>
<keyword evidence="6" id="KW-1185">Reference proteome</keyword>
<dbReference type="AlphaFoldDB" id="A0A2S2C7E9"/>
<dbReference type="InterPro" id="IPR006619">
    <property type="entry name" value="PGRP_domain_met/bac"/>
</dbReference>
<dbReference type="InterPro" id="IPR013207">
    <property type="entry name" value="LGFP"/>
</dbReference>
<feature type="domain" description="N-acetylmuramoyl-L-alanine amidase" evidence="3">
    <location>
        <begin position="302"/>
        <end position="465"/>
    </location>
</feature>
<name>A0A2S2C7E9_9NOCA</name>
<dbReference type="Pfam" id="PF08310">
    <property type="entry name" value="LGFP"/>
    <property type="match status" value="1"/>
</dbReference>
<dbReference type="Proteomes" id="UP000245711">
    <property type="component" value="Plasmid pRB29"/>
</dbReference>
<feature type="region of interest" description="Disordered" evidence="2">
    <location>
        <begin position="268"/>
        <end position="288"/>
    </location>
</feature>
<dbReference type="RefSeq" id="WP_109336219.1">
    <property type="nucleotide sequence ID" value="NZ_CP021356.1"/>
</dbReference>
<feature type="compositionally biased region" description="Low complexity" evidence="2">
    <location>
        <begin position="99"/>
        <end position="119"/>
    </location>
</feature>
<dbReference type="GO" id="GO:0008270">
    <property type="term" value="F:zinc ion binding"/>
    <property type="evidence" value="ECO:0007669"/>
    <property type="project" value="InterPro"/>
</dbReference>
<dbReference type="EMBL" id="CP021356">
    <property type="protein sequence ID" value="AWK76800.1"/>
    <property type="molecule type" value="Genomic_DNA"/>
</dbReference>
<accession>A0A2S2C7E9</accession>
<dbReference type="Gene3D" id="3.40.80.10">
    <property type="entry name" value="Peptidoglycan recognition protein-like"/>
    <property type="match status" value="1"/>
</dbReference>
<dbReference type="GO" id="GO:0009253">
    <property type="term" value="P:peptidoglycan catabolic process"/>
    <property type="evidence" value="ECO:0007669"/>
    <property type="project" value="InterPro"/>
</dbReference>